<protein>
    <submittedName>
        <fullName evidence="1">Uncharacterized protein</fullName>
    </submittedName>
</protein>
<dbReference type="EMBL" id="CASHSV030000001">
    <property type="protein sequence ID" value="CAJ2629312.1"/>
    <property type="molecule type" value="Genomic_DNA"/>
</dbReference>
<name>A0ACB0IE03_TRIPR</name>
<reference evidence="1" key="1">
    <citation type="submission" date="2023-10" db="EMBL/GenBank/DDBJ databases">
        <authorList>
            <person name="Rodriguez Cubillos JULIANA M."/>
            <person name="De Vega J."/>
        </authorList>
    </citation>
    <scope>NUCLEOTIDE SEQUENCE</scope>
</reference>
<evidence type="ECO:0000313" key="2">
    <source>
        <dbReference type="Proteomes" id="UP001177021"/>
    </source>
</evidence>
<proteinExistence type="predicted"/>
<comment type="caution">
    <text evidence="1">The sequence shown here is derived from an EMBL/GenBank/DDBJ whole genome shotgun (WGS) entry which is preliminary data.</text>
</comment>
<evidence type="ECO:0000313" key="1">
    <source>
        <dbReference type="EMBL" id="CAJ2629312.1"/>
    </source>
</evidence>
<sequence length="425" mass="47620">MAETKAKLQSMVEKLDAIRVSELSLDQSLMLNAIKRQLRELSVEMEDTRLNLQSIALCLHSLISEIYMVLDDAQVTMLNSMELELDELIEAEGANEPLRSGKTVQRMTSTMEETKAKLQSMVKKLDAIPVSELKLAQYLKLDTLKRRLWKLSSTIEDTRANLESIEAKLLRLISEINLDVAQVTMLNSMRLEIHELIQAEMFSELEITCPPCLAAVRTGHRYLFTARELGGNLKNYLTLNLKGFKCYLGDSLRNIPPMYQNALLGLCASYLLPPMQNNTAPFENSQLEKTNAPPLLLTFGEAFKAFNPEITHITKFLLCVILAAVLIFRLPPGVQIISMLILIATFFLGFLEMAHSASETGVTCGSIRLPVFWFTTLSAVGISIIFGLFTLLVFYISWTLSKGKPRANDDDVSLNDFVGDLEEGN</sequence>
<keyword evidence="2" id="KW-1185">Reference proteome</keyword>
<gene>
    <name evidence="1" type="ORF">MILVUS5_LOCUS1325</name>
</gene>
<dbReference type="Proteomes" id="UP001177021">
    <property type="component" value="Unassembled WGS sequence"/>
</dbReference>
<accession>A0ACB0IE03</accession>
<organism evidence="1 2">
    <name type="scientific">Trifolium pratense</name>
    <name type="common">Red clover</name>
    <dbReference type="NCBI Taxonomy" id="57577"/>
    <lineage>
        <taxon>Eukaryota</taxon>
        <taxon>Viridiplantae</taxon>
        <taxon>Streptophyta</taxon>
        <taxon>Embryophyta</taxon>
        <taxon>Tracheophyta</taxon>
        <taxon>Spermatophyta</taxon>
        <taxon>Magnoliopsida</taxon>
        <taxon>eudicotyledons</taxon>
        <taxon>Gunneridae</taxon>
        <taxon>Pentapetalae</taxon>
        <taxon>rosids</taxon>
        <taxon>fabids</taxon>
        <taxon>Fabales</taxon>
        <taxon>Fabaceae</taxon>
        <taxon>Papilionoideae</taxon>
        <taxon>50 kb inversion clade</taxon>
        <taxon>NPAAA clade</taxon>
        <taxon>Hologalegina</taxon>
        <taxon>IRL clade</taxon>
        <taxon>Trifolieae</taxon>
        <taxon>Trifolium</taxon>
    </lineage>
</organism>